<evidence type="ECO:0000313" key="1">
    <source>
        <dbReference type="EMBL" id="EKC36033.1"/>
    </source>
</evidence>
<dbReference type="InParanoid" id="K1QQI0"/>
<accession>K1QQI0</accession>
<sequence>MALHVLLLTSMAAYHTTTIDFSSSCISFPFHPTRHFENDAETSSSILLSHLAGPKICHTIDRTSERCHLPVGNGLPEL</sequence>
<proteinExistence type="predicted"/>
<protein>
    <submittedName>
        <fullName evidence="1">Uncharacterized protein</fullName>
    </submittedName>
</protein>
<organism evidence="1">
    <name type="scientific">Magallana gigas</name>
    <name type="common">Pacific oyster</name>
    <name type="synonym">Crassostrea gigas</name>
    <dbReference type="NCBI Taxonomy" id="29159"/>
    <lineage>
        <taxon>Eukaryota</taxon>
        <taxon>Metazoa</taxon>
        <taxon>Spiralia</taxon>
        <taxon>Lophotrochozoa</taxon>
        <taxon>Mollusca</taxon>
        <taxon>Bivalvia</taxon>
        <taxon>Autobranchia</taxon>
        <taxon>Pteriomorphia</taxon>
        <taxon>Ostreida</taxon>
        <taxon>Ostreoidea</taxon>
        <taxon>Ostreidae</taxon>
        <taxon>Magallana</taxon>
    </lineage>
</organism>
<gene>
    <name evidence="1" type="ORF">CGI_10012430</name>
</gene>
<dbReference type="HOGENOM" id="CLU_2624443_0_0_1"/>
<reference evidence="1" key="1">
    <citation type="journal article" date="2012" name="Nature">
        <title>The oyster genome reveals stress adaptation and complexity of shell formation.</title>
        <authorList>
            <person name="Zhang G."/>
            <person name="Fang X."/>
            <person name="Guo X."/>
            <person name="Li L."/>
            <person name="Luo R."/>
            <person name="Xu F."/>
            <person name="Yang P."/>
            <person name="Zhang L."/>
            <person name="Wang X."/>
            <person name="Qi H."/>
            <person name="Xiong Z."/>
            <person name="Que H."/>
            <person name="Xie Y."/>
            <person name="Holland P.W."/>
            <person name="Paps J."/>
            <person name="Zhu Y."/>
            <person name="Wu F."/>
            <person name="Chen Y."/>
            <person name="Wang J."/>
            <person name="Peng C."/>
            <person name="Meng J."/>
            <person name="Yang L."/>
            <person name="Liu J."/>
            <person name="Wen B."/>
            <person name="Zhang N."/>
            <person name="Huang Z."/>
            <person name="Zhu Q."/>
            <person name="Feng Y."/>
            <person name="Mount A."/>
            <person name="Hedgecock D."/>
            <person name="Xu Z."/>
            <person name="Liu Y."/>
            <person name="Domazet-Loso T."/>
            <person name="Du Y."/>
            <person name="Sun X."/>
            <person name="Zhang S."/>
            <person name="Liu B."/>
            <person name="Cheng P."/>
            <person name="Jiang X."/>
            <person name="Li J."/>
            <person name="Fan D."/>
            <person name="Wang W."/>
            <person name="Fu W."/>
            <person name="Wang T."/>
            <person name="Wang B."/>
            <person name="Zhang J."/>
            <person name="Peng Z."/>
            <person name="Li Y."/>
            <person name="Li N."/>
            <person name="Wang J."/>
            <person name="Chen M."/>
            <person name="He Y."/>
            <person name="Tan F."/>
            <person name="Song X."/>
            <person name="Zheng Q."/>
            <person name="Huang R."/>
            <person name="Yang H."/>
            <person name="Du X."/>
            <person name="Chen L."/>
            <person name="Yang M."/>
            <person name="Gaffney P.M."/>
            <person name="Wang S."/>
            <person name="Luo L."/>
            <person name="She Z."/>
            <person name="Ming Y."/>
            <person name="Huang W."/>
            <person name="Zhang S."/>
            <person name="Huang B."/>
            <person name="Zhang Y."/>
            <person name="Qu T."/>
            <person name="Ni P."/>
            <person name="Miao G."/>
            <person name="Wang J."/>
            <person name="Wang Q."/>
            <person name="Steinberg C.E."/>
            <person name="Wang H."/>
            <person name="Li N."/>
            <person name="Qian L."/>
            <person name="Zhang G."/>
            <person name="Li Y."/>
            <person name="Yang H."/>
            <person name="Liu X."/>
            <person name="Wang J."/>
            <person name="Yin Y."/>
            <person name="Wang J."/>
        </authorList>
    </citation>
    <scope>NUCLEOTIDE SEQUENCE [LARGE SCALE GENOMIC DNA]</scope>
    <source>
        <strain evidence="1">05x7-T-G4-1.051#20</strain>
    </source>
</reference>
<dbReference type="EMBL" id="JH818658">
    <property type="protein sequence ID" value="EKC36033.1"/>
    <property type="molecule type" value="Genomic_DNA"/>
</dbReference>
<name>K1QQI0_MAGGI</name>
<dbReference type="AlphaFoldDB" id="K1QQI0"/>